<evidence type="ECO:0000256" key="1">
    <source>
        <dbReference type="ARBA" id="ARBA00006484"/>
    </source>
</evidence>
<gene>
    <name evidence="3" type="ORF">SAMN05216277_10826</name>
</gene>
<name>A0A1I5T6H9_9EURY</name>
<evidence type="ECO:0000313" key="3">
    <source>
        <dbReference type="EMBL" id="SFP78257.1"/>
    </source>
</evidence>
<dbReference type="Proteomes" id="UP000183769">
    <property type="component" value="Unassembled WGS sequence"/>
</dbReference>
<reference evidence="4" key="1">
    <citation type="submission" date="2016-10" db="EMBL/GenBank/DDBJ databases">
        <authorList>
            <person name="Varghese N."/>
            <person name="Submissions S."/>
        </authorList>
    </citation>
    <scope>NUCLEOTIDE SEQUENCE [LARGE SCALE GENOMIC DNA]</scope>
    <source>
        <strain evidence="4">CGMCC 1.10329</strain>
    </source>
</reference>
<dbReference type="EMBL" id="FOXI01000008">
    <property type="protein sequence ID" value="SFP78257.1"/>
    <property type="molecule type" value="Genomic_DNA"/>
</dbReference>
<dbReference type="FunFam" id="3.40.50.720:FF:000084">
    <property type="entry name" value="Short-chain dehydrogenase reductase"/>
    <property type="match status" value="1"/>
</dbReference>
<evidence type="ECO:0000256" key="2">
    <source>
        <dbReference type="ARBA" id="ARBA00023002"/>
    </source>
</evidence>
<dbReference type="InterPro" id="IPR036291">
    <property type="entry name" value="NAD(P)-bd_dom_sf"/>
</dbReference>
<dbReference type="PRINTS" id="PR00081">
    <property type="entry name" value="GDHRDH"/>
</dbReference>
<dbReference type="NCBIfam" id="NF005559">
    <property type="entry name" value="PRK07231.1"/>
    <property type="match status" value="1"/>
</dbReference>
<dbReference type="AlphaFoldDB" id="A0A1I5T6H9"/>
<proteinExistence type="inferred from homology"/>
<dbReference type="PROSITE" id="PS00061">
    <property type="entry name" value="ADH_SHORT"/>
    <property type="match status" value="1"/>
</dbReference>
<dbReference type="PANTHER" id="PTHR24321">
    <property type="entry name" value="DEHYDROGENASES, SHORT CHAIN"/>
    <property type="match status" value="1"/>
</dbReference>
<dbReference type="InterPro" id="IPR020904">
    <property type="entry name" value="Sc_DH/Rdtase_CS"/>
</dbReference>
<keyword evidence="4" id="KW-1185">Reference proteome</keyword>
<comment type="similarity">
    <text evidence="1">Belongs to the short-chain dehydrogenases/reductases (SDR) family.</text>
</comment>
<dbReference type="Pfam" id="PF13561">
    <property type="entry name" value="adh_short_C2"/>
    <property type="match status" value="1"/>
</dbReference>
<protein>
    <submittedName>
        <fullName evidence="3">NAD(P)-dependent dehydrogenase, short-chain alcohol dehydrogenase family</fullName>
    </submittedName>
</protein>
<dbReference type="SUPFAM" id="SSF51735">
    <property type="entry name" value="NAD(P)-binding Rossmann-fold domains"/>
    <property type="match status" value="1"/>
</dbReference>
<dbReference type="CDD" id="cd05233">
    <property type="entry name" value="SDR_c"/>
    <property type="match status" value="1"/>
</dbReference>
<keyword evidence="2" id="KW-0560">Oxidoreductase</keyword>
<dbReference type="Gene3D" id="3.40.50.720">
    <property type="entry name" value="NAD(P)-binding Rossmann-like Domain"/>
    <property type="match status" value="1"/>
</dbReference>
<dbReference type="RefSeq" id="WP_074878642.1">
    <property type="nucleotide sequence ID" value="NZ_FOXI01000008.1"/>
</dbReference>
<dbReference type="GO" id="GO:0016491">
    <property type="term" value="F:oxidoreductase activity"/>
    <property type="evidence" value="ECO:0007669"/>
    <property type="project" value="UniProtKB-KW"/>
</dbReference>
<accession>A0A1I5T6H9</accession>
<dbReference type="InterPro" id="IPR002347">
    <property type="entry name" value="SDR_fam"/>
</dbReference>
<dbReference type="OrthoDB" id="7442at2157"/>
<sequence length="259" mass="26365">MYLDDQTAIVTGGASGIGAATCRILAERGADVVVADLSAEEGEGLAESIAGADGGDASFVEADVSDEDAVAGMVEHAEKTFGSVDVLVNNAAVASQEADSRITEFDDDAYEFLTGVNLKGPMYAAKHAIPAMLDTGDGTGVVVNNASIAALIAESGMDIYTATKGALVSLTRSIAVEYAPDIRANTICPGVVETPMLEAAMESEGDSDIPDTMASMIEETPLGIAEPEDIGRAIAFLASDDAAFVTGSTIPVDGGYTAQ</sequence>
<evidence type="ECO:0000313" key="4">
    <source>
        <dbReference type="Proteomes" id="UP000183769"/>
    </source>
</evidence>
<dbReference type="PRINTS" id="PR00080">
    <property type="entry name" value="SDRFAMILY"/>
</dbReference>
<organism evidence="3 4">
    <name type="scientific">Halolamina pelagica</name>
    <dbReference type="NCBI Taxonomy" id="699431"/>
    <lineage>
        <taxon>Archaea</taxon>
        <taxon>Methanobacteriati</taxon>
        <taxon>Methanobacteriota</taxon>
        <taxon>Stenosarchaea group</taxon>
        <taxon>Halobacteria</taxon>
        <taxon>Halobacteriales</taxon>
        <taxon>Haloferacaceae</taxon>
    </lineage>
</organism>
<dbReference type="PANTHER" id="PTHR24321:SF8">
    <property type="entry name" value="ESTRADIOL 17-BETA-DEHYDROGENASE 8-RELATED"/>
    <property type="match status" value="1"/>
</dbReference>